<evidence type="ECO:0000313" key="1">
    <source>
        <dbReference type="EMBL" id="PNX60824.1"/>
    </source>
</evidence>
<evidence type="ECO:0000313" key="2">
    <source>
        <dbReference type="Proteomes" id="UP000236291"/>
    </source>
</evidence>
<gene>
    <name evidence="1" type="ORF">L195_g060370</name>
</gene>
<dbReference type="Proteomes" id="UP000236291">
    <property type="component" value="Unassembled WGS sequence"/>
</dbReference>
<dbReference type="AlphaFoldDB" id="A0A2K3K3G5"/>
<feature type="non-terminal residue" evidence="1">
    <location>
        <position position="28"/>
    </location>
</feature>
<protein>
    <submittedName>
        <fullName evidence="1">Uncharacterized protein</fullName>
    </submittedName>
</protein>
<accession>A0A2K3K3G5</accession>
<dbReference type="EMBL" id="ASHM01138591">
    <property type="protein sequence ID" value="PNX60824.1"/>
    <property type="molecule type" value="Genomic_DNA"/>
</dbReference>
<reference evidence="1 2" key="1">
    <citation type="journal article" date="2014" name="Am. J. Bot.">
        <title>Genome assembly and annotation for red clover (Trifolium pratense; Fabaceae).</title>
        <authorList>
            <person name="Istvanek J."/>
            <person name="Jaros M."/>
            <person name="Krenek A."/>
            <person name="Repkova J."/>
        </authorList>
    </citation>
    <scope>NUCLEOTIDE SEQUENCE [LARGE SCALE GENOMIC DNA]</scope>
    <source>
        <strain evidence="2">cv. Tatra</strain>
        <tissue evidence="1">Young leaves</tissue>
    </source>
</reference>
<reference evidence="1 2" key="2">
    <citation type="journal article" date="2017" name="Front. Plant Sci.">
        <title>Gene Classification and Mining of Molecular Markers Useful in Red Clover (Trifolium pratense) Breeding.</title>
        <authorList>
            <person name="Istvanek J."/>
            <person name="Dluhosova J."/>
            <person name="Dluhos P."/>
            <person name="Patkova L."/>
            <person name="Nedelnik J."/>
            <person name="Repkova J."/>
        </authorList>
    </citation>
    <scope>NUCLEOTIDE SEQUENCE [LARGE SCALE GENOMIC DNA]</scope>
    <source>
        <strain evidence="2">cv. Tatra</strain>
        <tissue evidence="1">Young leaves</tissue>
    </source>
</reference>
<name>A0A2K3K3G5_TRIPR</name>
<sequence>MNYAPHLNILRVIAATIAITDKTALNIS</sequence>
<proteinExistence type="predicted"/>
<organism evidence="1 2">
    <name type="scientific">Trifolium pratense</name>
    <name type="common">Red clover</name>
    <dbReference type="NCBI Taxonomy" id="57577"/>
    <lineage>
        <taxon>Eukaryota</taxon>
        <taxon>Viridiplantae</taxon>
        <taxon>Streptophyta</taxon>
        <taxon>Embryophyta</taxon>
        <taxon>Tracheophyta</taxon>
        <taxon>Spermatophyta</taxon>
        <taxon>Magnoliopsida</taxon>
        <taxon>eudicotyledons</taxon>
        <taxon>Gunneridae</taxon>
        <taxon>Pentapetalae</taxon>
        <taxon>rosids</taxon>
        <taxon>fabids</taxon>
        <taxon>Fabales</taxon>
        <taxon>Fabaceae</taxon>
        <taxon>Papilionoideae</taxon>
        <taxon>50 kb inversion clade</taxon>
        <taxon>NPAAA clade</taxon>
        <taxon>Hologalegina</taxon>
        <taxon>IRL clade</taxon>
        <taxon>Trifolieae</taxon>
        <taxon>Trifolium</taxon>
    </lineage>
</organism>
<comment type="caution">
    <text evidence="1">The sequence shown here is derived from an EMBL/GenBank/DDBJ whole genome shotgun (WGS) entry which is preliminary data.</text>
</comment>